<dbReference type="AlphaFoldDB" id="A0A3B0UGA1"/>
<dbReference type="InterPro" id="IPR013766">
    <property type="entry name" value="Thioredoxin_domain"/>
</dbReference>
<name>A0A3B0UGA1_9ZZZZ</name>
<protein>
    <recommendedName>
        <fullName evidence="2">Thioredoxin domain-containing protein</fullName>
    </recommendedName>
</protein>
<evidence type="ECO:0000259" key="2">
    <source>
        <dbReference type="PROSITE" id="PS51352"/>
    </source>
</evidence>
<dbReference type="InterPro" id="IPR050553">
    <property type="entry name" value="Thioredoxin_ResA/DsbE_sf"/>
</dbReference>
<proteinExistence type="predicted"/>
<dbReference type="PROSITE" id="PS00194">
    <property type="entry name" value="THIOREDOXIN_1"/>
    <property type="match status" value="1"/>
</dbReference>
<dbReference type="EMBL" id="UOET01000200">
    <property type="protein sequence ID" value="VAW28160.1"/>
    <property type="molecule type" value="Genomic_DNA"/>
</dbReference>
<dbReference type="Pfam" id="PF00578">
    <property type="entry name" value="AhpC-TSA"/>
    <property type="match status" value="1"/>
</dbReference>
<keyword evidence="1" id="KW-0472">Membrane</keyword>
<accession>A0A3B0UGA1</accession>
<dbReference type="PANTHER" id="PTHR42852:SF13">
    <property type="entry name" value="PROTEIN DIPZ"/>
    <property type="match status" value="1"/>
</dbReference>
<sequence>MFEKIGHYFQNYFKKRKPFAIVTDILFWGLVLLLVIPTTRVPVASFFIRLTSFAPSGLSAEKQYTLSDNAKKWELTDMSGKTVLFSDLLDKPVFINIWATWCPPCRAELPGIQKLYEQYKGKVHFILLSDEPPAKVKAFARKHHYEDMPFYRYSYVPKDFSTRSIPTTFIISKQGKVVLTKKGAARWDSGKVKKLLDKLVRQ</sequence>
<evidence type="ECO:0000313" key="3">
    <source>
        <dbReference type="EMBL" id="VAW28160.1"/>
    </source>
</evidence>
<dbReference type="CDD" id="cd02966">
    <property type="entry name" value="TlpA_like_family"/>
    <property type="match status" value="1"/>
</dbReference>
<reference evidence="3" key="1">
    <citation type="submission" date="2018-06" db="EMBL/GenBank/DDBJ databases">
        <authorList>
            <person name="Zhirakovskaya E."/>
        </authorList>
    </citation>
    <scope>NUCLEOTIDE SEQUENCE</scope>
</reference>
<dbReference type="GO" id="GO:0016209">
    <property type="term" value="F:antioxidant activity"/>
    <property type="evidence" value="ECO:0007669"/>
    <property type="project" value="InterPro"/>
</dbReference>
<keyword evidence="1" id="KW-0812">Transmembrane</keyword>
<keyword evidence="1" id="KW-1133">Transmembrane helix</keyword>
<dbReference type="PROSITE" id="PS51352">
    <property type="entry name" value="THIOREDOXIN_2"/>
    <property type="match status" value="1"/>
</dbReference>
<organism evidence="3">
    <name type="scientific">hydrothermal vent metagenome</name>
    <dbReference type="NCBI Taxonomy" id="652676"/>
    <lineage>
        <taxon>unclassified sequences</taxon>
        <taxon>metagenomes</taxon>
        <taxon>ecological metagenomes</taxon>
    </lineage>
</organism>
<dbReference type="InterPro" id="IPR017937">
    <property type="entry name" value="Thioredoxin_CS"/>
</dbReference>
<dbReference type="Gene3D" id="3.40.30.10">
    <property type="entry name" value="Glutaredoxin"/>
    <property type="match status" value="1"/>
</dbReference>
<feature type="transmembrane region" description="Helical" evidence="1">
    <location>
        <begin position="21"/>
        <end position="39"/>
    </location>
</feature>
<dbReference type="PANTHER" id="PTHR42852">
    <property type="entry name" value="THIOL:DISULFIDE INTERCHANGE PROTEIN DSBE"/>
    <property type="match status" value="1"/>
</dbReference>
<gene>
    <name evidence="3" type="ORF">MNBD_BACTEROID07-1644</name>
</gene>
<dbReference type="SUPFAM" id="SSF52833">
    <property type="entry name" value="Thioredoxin-like"/>
    <property type="match status" value="1"/>
</dbReference>
<dbReference type="InterPro" id="IPR036249">
    <property type="entry name" value="Thioredoxin-like_sf"/>
</dbReference>
<dbReference type="InterPro" id="IPR000866">
    <property type="entry name" value="AhpC/TSA"/>
</dbReference>
<dbReference type="GO" id="GO:0016491">
    <property type="term" value="F:oxidoreductase activity"/>
    <property type="evidence" value="ECO:0007669"/>
    <property type="project" value="InterPro"/>
</dbReference>
<evidence type="ECO:0000256" key="1">
    <source>
        <dbReference type="SAM" id="Phobius"/>
    </source>
</evidence>
<feature type="domain" description="Thioredoxin" evidence="2">
    <location>
        <begin position="64"/>
        <end position="201"/>
    </location>
</feature>